<dbReference type="PROSITE" id="PS50977">
    <property type="entry name" value="HTH_TETR_2"/>
    <property type="match status" value="1"/>
</dbReference>
<dbReference type="AlphaFoldDB" id="A0A810QG40"/>
<dbReference type="KEGG" id="pfaa:MM59RIKEN_21250"/>
<organism evidence="4 5">
    <name type="scientific">Pusillibacter faecalis</name>
    <dbReference type="NCBI Taxonomy" id="2714358"/>
    <lineage>
        <taxon>Bacteria</taxon>
        <taxon>Bacillati</taxon>
        <taxon>Bacillota</taxon>
        <taxon>Clostridia</taxon>
        <taxon>Eubacteriales</taxon>
        <taxon>Oscillospiraceae</taxon>
        <taxon>Pusillibacter</taxon>
    </lineage>
</organism>
<dbReference type="PANTHER" id="PTHR43479:SF7">
    <property type="entry name" value="TETR-FAMILY TRANSCRIPTIONAL REGULATOR"/>
    <property type="match status" value="1"/>
</dbReference>
<gene>
    <name evidence="4" type="ORF">MM59RIKEN_21250</name>
</gene>
<dbReference type="PANTHER" id="PTHR43479">
    <property type="entry name" value="ACREF/ENVCD OPERON REPRESSOR-RELATED"/>
    <property type="match status" value="1"/>
</dbReference>
<dbReference type="Proteomes" id="UP000679848">
    <property type="component" value="Chromosome"/>
</dbReference>
<keyword evidence="5" id="KW-1185">Reference proteome</keyword>
<keyword evidence="1 2" id="KW-0238">DNA-binding</keyword>
<feature type="domain" description="HTH tetR-type" evidence="3">
    <location>
        <begin position="3"/>
        <end position="63"/>
    </location>
</feature>
<dbReference type="InterPro" id="IPR001647">
    <property type="entry name" value="HTH_TetR"/>
</dbReference>
<dbReference type="EMBL" id="AP023420">
    <property type="protein sequence ID" value="BCK84806.1"/>
    <property type="molecule type" value="Genomic_DNA"/>
</dbReference>
<dbReference type="InterPro" id="IPR050624">
    <property type="entry name" value="HTH-type_Tx_Regulator"/>
</dbReference>
<dbReference type="InterPro" id="IPR039532">
    <property type="entry name" value="TetR_C_Firmicutes"/>
</dbReference>
<dbReference type="RefSeq" id="WP_187029616.1">
    <property type="nucleotide sequence ID" value="NZ_AP023420.1"/>
</dbReference>
<dbReference type="Pfam" id="PF14278">
    <property type="entry name" value="TetR_C_8"/>
    <property type="match status" value="1"/>
</dbReference>
<evidence type="ECO:0000259" key="3">
    <source>
        <dbReference type="PROSITE" id="PS50977"/>
    </source>
</evidence>
<evidence type="ECO:0000256" key="1">
    <source>
        <dbReference type="ARBA" id="ARBA00023125"/>
    </source>
</evidence>
<evidence type="ECO:0000256" key="2">
    <source>
        <dbReference type="PROSITE-ProRule" id="PRU00335"/>
    </source>
</evidence>
<name>A0A810QG40_9FIRM</name>
<proteinExistence type="predicted"/>
<evidence type="ECO:0000313" key="5">
    <source>
        <dbReference type="Proteomes" id="UP000679848"/>
    </source>
</evidence>
<evidence type="ECO:0000313" key="4">
    <source>
        <dbReference type="EMBL" id="BCK84806.1"/>
    </source>
</evidence>
<reference evidence="4" key="1">
    <citation type="submission" date="2020-09" db="EMBL/GenBank/DDBJ databases">
        <title>New species isolated from human feces.</title>
        <authorList>
            <person name="Kitahara M."/>
            <person name="Shigeno Y."/>
            <person name="Shime M."/>
            <person name="Matsumoto Y."/>
            <person name="Nakamura S."/>
            <person name="Motooka D."/>
            <person name="Fukuoka S."/>
            <person name="Nishikawa H."/>
            <person name="Benno Y."/>
        </authorList>
    </citation>
    <scope>NUCLEOTIDE SEQUENCE</scope>
    <source>
        <strain evidence="4">MM59</strain>
    </source>
</reference>
<dbReference type="Pfam" id="PF00440">
    <property type="entry name" value="TetR_N"/>
    <property type="match status" value="1"/>
</dbReference>
<protein>
    <submittedName>
        <fullName evidence="4">TetR family transcriptional regulator</fullName>
    </submittedName>
</protein>
<dbReference type="SUPFAM" id="SSF46689">
    <property type="entry name" value="Homeodomain-like"/>
    <property type="match status" value="1"/>
</dbReference>
<sequence length="181" mass="20590">MPVDVKQVIAETFAGLLEHKNVEKITVKELVDACHISRQTFYYHFQDTMEVIEYLMEQRLQKTLLASLEAPSVQDALKSVITVTSEEKRLIRHLLSSQRREEMSQLLRRFSRAYFDEMIRAHAAGRTLPASDLETAVSFYSYGVVGLLLDNLTKEQNPDILAQQISGLISGEIWRESGTAS</sequence>
<dbReference type="GO" id="GO:0003677">
    <property type="term" value="F:DNA binding"/>
    <property type="evidence" value="ECO:0007669"/>
    <property type="project" value="UniProtKB-UniRule"/>
</dbReference>
<dbReference type="Gene3D" id="1.10.357.10">
    <property type="entry name" value="Tetracycline Repressor, domain 2"/>
    <property type="match status" value="1"/>
</dbReference>
<feature type="DNA-binding region" description="H-T-H motif" evidence="2">
    <location>
        <begin position="26"/>
        <end position="45"/>
    </location>
</feature>
<accession>A0A810QG40</accession>
<dbReference type="InterPro" id="IPR009057">
    <property type="entry name" value="Homeodomain-like_sf"/>
</dbReference>